<feature type="region of interest" description="Disordered" evidence="1">
    <location>
        <begin position="1"/>
        <end position="24"/>
    </location>
</feature>
<dbReference type="SMART" id="SM01392">
    <property type="entry name" value="MAGE_N"/>
    <property type="match status" value="1"/>
</dbReference>
<proteinExistence type="predicted"/>
<accession>A0A8C0ZVD8</accession>
<evidence type="ECO:0000313" key="3">
    <source>
        <dbReference type="Ensembl" id="ENSCCNP00000022338.1"/>
    </source>
</evidence>
<dbReference type="PANTHER" id="PTHR11736">
    <property type="entry name" value="MELANOMA-ASSOCIATED ANTIGEN MAGE ANTIGEN"/>
    <property type="match status" value="1"/>
</dbReference>
<sequence length="197" mass="21801">MPHGQKSQHSKVEGSPQAQREASDLMGMLVPMAEEGEEVAVNLIPATLMEVPAAGTPHCLQSPQRASSPPTAMVSTQESQFSQGSRSQEREGLFPRHNLVDIVSLLHDALALVPFLLLKYQMKELTTKEEMVNLVIECHQDYFPEVFSRACQCMQLVFGIEVKEVDPLTTPMSLSLLQESHMMGCLVMHRACPKQAS</sequence>
<dbReference type="InterPro" id="IPR002190">
    <property type="entry name" value="MHD_dom"/>
</dbReference>
<feature type="compositionally biased region" description="Polar residues" evidence="1">
    <location>
        <begin position="59"/>
        <end position="86"/>
    </location>
</feature>
<dbReference type="Pfam" id="PF12440">
    <property type="entry name" value="MAGE_N"/>
    <property type="match status" value="1"/>
</dbReference>
<dbReference type="GO" id="GO:0000122">
    <property type="term" value="P:negative regulation of transcription by RNA polymerase II"/>
    <property type="evidence" value="ECO:0007669"/>
    <property type="project" value="TreeGrafter"/>
</dbReference>
<dbReference type="Ensembl" id="ENSCCNT00000028627.1">
    <property type="protein sequence ID" value="ENSCCNP00000022338.1"/>
    <property type="gene ID" value="ENSCCNG00000021999.1"/>
</dbReference>
<organism evidence="3">
    <name type="scientific">Castor canadensis</name>
    <name type="common">American beaver</name>
    <dbReference type="NCBI Taxonomy" id="51338"/>
    <lineage>
        <taxon>Eukaryota</taxon>
        <taxon>Metazoa</taxon>
        <taxon>Chordata</taxon>
        <taxon>Craniata</taxon>
        <taxon>Vertebrata</taxon>
        <taxon>Euteleostomi</taxon>
        <taxon>Mammalia</taxon>
        <taxon>Eutheria</taxon>
        <taxon>Euarchontoglires</taxon>
        <taxon>Glires</taxon>
        <taxon>Rodentia</taxon>
        <taxon>Castorimorpha</taxon>
        <taxon>Castoridae</taxon>
        <taxon>Castor</taxon>
    </lineage>
</organism>
<feature type="domain" description="MAGE" evidence="2">
    <location>
        <begin position="105"/>
        <end position="167"/>
    </location>
</feature>
<dbReference type="GO" id="GO:0005634">
    <property type="term" value="C:nucleus"/>
    <property type="evidence" value="ECO:0007669"/>
    <property type="project" value="TreeGrafter"/>
</dbReference>
<name>A0A8C0ZVD8_CASCN</name>
<evidence type="ECO:0000259" key="2">
    <source>
        <dbReference type="PROSITE" id="PS50838"/>
    </source>
</evidence>
<dbReference type="InterPro" id="IPR041898">
    <property type="entry name" value="MAGE_WH1"/>
</dbReference>
<dbReference type="PROSITE" id="PS50838">
    <property type="entry name" value="MAGE"/>
    <property type="match status" value="1"/>
</dbReference>
<dbReference type="InterPro" id="IPR021072">
    <property type="entry name" value="MAGE_N"/>
</dbReference>
<dbReference type="SMART" id="SM01373">
    <property type="entry name" value="MAGE"/>
    <property type="match status" value="1"/>
</dbReference>
<evidence type="ECO:0000256" key="1">
    <source>
        <dbReference type="SAM" id="MobiDB-lite"/>
    </source>
</evidence>
<dbReference type="Gene3D" id="1.10.10.1200">
    <property type="entry name" value="MAGE homology domain, winged helix WH1 motif"/>
    <property type="match status" value="1"/>
</dbReference>
<feature type="region of interest" description="Disordered" evidence="1">
    <location>
        <begin position="56"/>
        <end position="90"/>
    </location>
</feature>
<dbReference type="AlphaFoldDB" id="A0A8C0ZVD8"/>
<dbReference type="PANTHER" id="PTHR11736:SF153">
    <property type="entry name" value="MELANOMA-ASSOCIATED ANTIGEN 10"/>
    <property type="match status" value="1"/>
</dbReference>
<protein>
    <recommendedName>
        <fullName evidence="2">MAGE domain-containing protein</fullName>
    </recommendedName>
</protein>
<dbReference type="InterPro" id="IPR037445">
    <property type="entry name" value="MAGE"/>
</dbReference>
<reference evidence="3" key="1">
    <citation type="submission" date="2023-09" db="UniProtKB">
        <authorList>
            <consortium name="Ensembl"/>
        </authorList>
    </citation>
    <scope>IDENTIFICATION</scope>
</reference>